<proteinExistence type="predicted"/>
<name>A0ABU9I5F0_9FLAO</name>
<organism evidence="2 3">
    <name type="scientific">Flavobacterium helocola</name>
    <dbReference type="NCBI Taxonomy" id="3139139"/>
    <lineage>
        <taxon>Bacteria</taxon>
        <taxon>Pseudomonadati</taxon>
        <taxon>Bacteroidota</taxon>
        <taxon>Flavobacteriia</taxon>
        <taxon>Flavobacteriales</taxon>
        <taxon>Flavobacteriaceae</taxon>
        <taxon>Flavobacterium</taxon>
    </lineage>
</organism>
<evidence type="ECO:0000313" key="3">
    <source>
        <dbReference type="Proteomes" id="UP001393056"/>
    </source>
</evidence>
<feature type="transmembrane region" description="Helical" evidence="1">
    <location>
        <begin position="79"/>
        <end position="101"/>
    </location>
</feature>
<dbReference type="EMBL" id="JBBYHT010000002">
    <property type="protein sequence ID" value="MEL1247435.1"/>
    <property type="molecule type" value="Genomic_DNA"/>
</dbReference>
<dbReference type="RefSeq" id="WP_341682517.1">
    <property type="nucleotide sequence ID" value="NZ_JBBYHT010000002.1"/>
</dbReference>
<evidence type="ECO:0000313" key="2">
    <source>
        <dbReference type="EMBL" id="MEL1247435.1"/>
    </source>
</evidence>
<keyword evidence="3" id="KW-1185">Reference proteome</keyword>
<evidence type="ECO:0000256" key="1">
    <source>
        <dbReference type="SAM" id="Phobius"/>
    </source>
</evidence>
<sequence length="166" mass="19237">MEYPNFNKQLLNTLENGKTTIEELKAIEPIMIENCKSSIKLMYNYYFATIVLAILWFLIDKSIVSEVKILDVTVNNKQILLLSIPFLSIICYYFTISYMAFNQLIDAGLKLIQSKLYPNISEGSIMELLIYPSLIELESIKVRLSNDSLWSNLGFILFHFCFCLLH</sequence>
<protein>
    <recommendedName>
        <fullName evidence="4">Yip1 domain-containing protein</fullName>
    </recommendedName>
</protein>
<keyword evidence="1" id="KW-0812">Transmembrane</keyword>
<accession>A0ABU9I5F0</accession>
<keyword evidence="1" id="KW-1133">Transmembrane helix</keyword>
<gene>
    <name evidence="2" type="ORF">AAEO58_05200</name>
</gene>
<keyword evidence="1" id="KW-0472">Membrane</keyword>
<dbReference type="Proteomes" id="UP001393056">
    <property type="component" value="Unassembled WGS sequence"/>
</dbReference>
<evidence type="ECO:0008006" key="4">
    <source>
        <dbReference type="Google" id="ProtNLM"/>
    </source>
</evidence>
<reference evidence="2 3" key="1">
    <citation type="submission" date="2024-04" db="EMBL/GenBank/DDBJ databases">
        <title>Flavobacterium sp. DGU41 16S ribosomal RNA gene Genome sequencing and assembly.</title>
        <authorList>
            <person name="Park S."/>
        </authorList>
    </citation>
    <scope>NUCLEOTIDE SEQUENCE [LARGE SCALE GENOMIC DNA]</scope>
    <source>
        <strain evidence="2 3">DGU41</strain>
    </source>
</reference>
<feature type="transmembrane region" description="Helical" evidence="1">
    <location>
        <begin position="41"/>
        <end position="59"/>
    </location>
</feature>
<comment type="caution">
    <text evidence="2">The sequence shown here is derived from an EMBL/GenBank/DDBJ whole genome shotgun (WGS) entry which is preliminary data.</text>
</comment>